<feature type="compositionally biased region" description="Acidic residues" evidence="2">
    <location>
        <begin position="582"/>
        <end position="591"/>
    </location>
</feature>
<evidence type="ECO:0000313" key="3">
    <source>
        <dbReference type="EMBL" id="OEU14641.1"/>
    </source>
</evidence>
<feature type="coiled-coil region" evidence="1">
    <location>
        <begin position="437"/>
        <end position="559"/>
    </location>
</feature>
<dbReference type="Proteomes" id="UP000095751">
    <property type="component" value="Unassembled WGS sequence"/>
</dbReference>
<feature type="coiled-coil region" evidence="1">
    <location>
        <begin position="807"/>
        <end position="841"/>
    </location>
</feature>
<feature type="compositionally biased region" description="Basic and acidic residues" evidence="2">
    <location>
        <begin position="592"/>
        <end position="614"/>
    </location>
</feature>
<feature type="compositionally biased region" description="Basic and acidic residues" evidence="2">
    <location>
        <begin position="685"/>
        <end position="695"/>
    </location>
</feature>
<accession>A0A1E7F8Y9</accession>
<feature type="compositionally biased region" description="Basic and acidic residues" evidence="2">
    <location>
        <begin position="630"/>
        <end position="654"/>
    </location>
</feature>
<gene>
    <name evidence="3" type="ORF">FRACYDRAFT_241193</name>
</gene>
<name>A0A1E7F8Y9_9STRA</name>
<dbReference type="OrthoDB" id="49688at2759"/>
<sequence length="1413" mass="163220">MNESKDDHNDYDNPEQVRYQRQAYILQDINSDLQQRIHSLEIAFRDHGFDKDGKQILIAAKNSKNCDDDVGVEMMSMMGMDAEKPTVLCKYFEYKVVELQEDYEKIEFECDELREIVRTLTHQQRNDTTGRTSKEMISPQEKIAVKNLKNLQHDTTLLKEKEEETHKIMKEQIEKLQQQLKDVVIDESSEKETLRKEMEEQIEKLQQQLKDAVIDEALENHLLQQQLKDVINESSKKELLLQQEVDELEKNLVEEIMRNNSVRVNKLERDLVDANYTEKNKSKEDRLDVIIVELEKEAQTTVQKSENKCEQLTNRILILEKELDVTAKENETLKESITTSTSTIAEIETKNHSDDHESIQQKKEMEIKTLSDRCTTLEMELQDSKNDNERIDSLGEVEKESLVEIIDDQRKKIYTLEEECSTLKHDQSIQQKKEMEIKTLSDRCTTLEMELQDSKNNNERADSFGEVEKESLVETIDDERKKINILEEECSTLKHDHEVYINENIELSLQNESLISASVAVKENNDQELSSLTCRVAELEQEIELVAKENEELSLQNEQYHSREGSRKANIHEYEKGIAILDDDDDNDSELQEQHHVGEDPEEADSRHREKEIEIFDDDDDDSDSGDDNDNIRKDQYHVGEDPEEADSHHRENEIEMLDNDNDDSESDSGEEDEDDDDGDDDVGEDPKEADTENKDKEISLICRVAELEQEIELITKKNKELSFEHESLRLASVTVTENKDKEISLSCCRVAELEQEIASIAMTNAKEQEHFINHVADLNKTLELIAKRNESHSSEIELNEAQNMKSEHAEQVQESLHDRISELEQQLGSIIEKNADLNKTLELIAKRNESHSSEIELNEAQNMKSEHAEQVQESLHDRIVELEQQLESIVEENRKEQDSAMSHVANVFKELELRTNKIESLSSEIELYEADKIRKGQEQESLTSRIIELVQEKKNSTEQDDLLHQLAALENDLDSANATSVSLSSRIKSYEKEKNGFESKIDRLIQQVAALEEDLESYEEEKNGFESEIDHLTQQVEDQVEDLESYEEGKDEFESEIDRLVQQVAALENDLESANASKIKSYEEEKEEFESTVEKNRTELDCLIQQVAALENDLESANASKIKAYEEEKEKLELTVEKSRTELDRLMKQSVAYEEVKGEHELLIDRVSNLENELKSSLEQNDQLSTDIESLKTLKEENKNVTECVSHLTQCNSRLNEELRLSVQNNAVLTSEMQAHEAKCGSMQKRTDLTQEKNVDSIDVSTDDDVLTLESESMNTENLSTTEDSKIGKSEEVSHNHIADGDIDSQNKLVEKYLYPLVGKAEAELHEAIPDDIVQGIYDNLFLVLHVEGESISVLDWEEFESILEDVCQEYDEETWFQIQEAFFAAWEQLEESNKSLLEQSESWCDFDTTTQ</sequence>
<feature type="compositionally biased region" description="Polar residues" evidence="2">
    <location>
        <begin position="1274"/>
        <end position="1283"/>
    </location>
</feature>
<organism evidence="3 4">
    <name type="scientific">Fragilariopsis cylindrus CCMP1102</name>
    <dbReference type="NCBI Taxonomy" id="635003"/>
    <lineage>
        <taxon>Eukaryota</taxon>
        <taxon>Sar</taxon>
        <taxon>Stramenopiles</taxon>
        <taxon>Ochrophyta</taxon>
        <taxon>Bacillariophyta</taxon>
        <taxon>Bacillariophyceae</taxon>
        <taxon>Bacillariophycidae</taxon>
        <taxon>Bacillariales</taxon>
        <taxon>Bacillariaceae</taxon>
        <taxon>Fragilariopsis</taxon>
    </lineage>
</organism>
<proteinExistence type="predicted"/>
<evidence type="ECO:0000313" key="4">
    <source>
        <dbReference type="Proteomes" id="UP000095751"/>
    </source>
</evidence>
<feature type="compositionally biased region" description="Acidic residues" evidence="2">
    <location>
        <begin position="655"/>
        <end position="684"/>
    </location>
</feature>
<reference evidence="3 4" key="1">
    <citation type="submission" date="2016-09" db="EMBL/GenBank/DDBJ databases">
        <title>Extensive genetic diversity and differential bi-allelic expression allows diatom success in the polar Southern Ocean.</title>
        <authorList>
            <consortium name="DOE Joint Genome Institute"/>
            <person name="Mock T."/>
            <person name="Otillar R.P."/>
            <person name="Strauss J."/>
            <person name="Dupont C."/>
            <person name="Frickenhaus S."/>
            <person name="Maumus F."/>
            <person name="Mcmullan M."/>
            <person name="Sanges R."/>
            <person name="Schmutz J."/>
            <person name="Toseland A."/>
            <person name="Valas R."/>
            <person name="Veluchamy A."/>
            <person name="Ward B.J."/>
            <person name="Allen A."/>
            <person name="Barry K."/>
            <person name="Falciatore A."/>
            <person name="Ferrante M."/>
            <person name="Fortunato A.E."/>
            <person name="Gloeckner G."/>
            <person name="Gruber A."/>
            <person name="Hipkin R."/>
            <person name="Janech M."/>
            <person name="Kroth P."/>
            <person name="Leese F."/>
            <person name="Lindquist E."/>
            <person name="Lyon B.R."/>
            <person name="Martin J."/>
            <person name="Mayer C."/>
            <person name="Parker M."/>
            <person name="Quesneville H."/>
            <person name="Raymond J."/>
            <person name="Uhlig C."/>
            <person name="Valentin K.U."/>
            <person name="Worden A.Z."/>
            <person name="Armbrust E.V."/>
            <person name="Bowler C."/>
            <person name="Green B."/>
            <person name="Moulton V."/>
            <person name="Van Oosterhout C."/>
            <person name="Grigoriev I."/>
        </authorList>
    </citation>
    <scope>NUCLEOTIDE SEQUENCE [LARGE SCALE GENOMIC DNA]</scope>
    <source>
        <strain evidence="3 4">CCMP1102</strain>
    </source>
</reference>
<dbReference type="SUPFAM" id="SSF57997">
    <property type="entry name" value="Tropomyosin"/>
    <property type="match status" value="1"/>
</dbReference>
<feature type="compositionally biased region" description="Acidic residues" evidence="2">
    <location>
        <begin position="615"/>
        <end position="629"/>
    </location>
</feature>
<dbReference type="EMBL" id="KV784360">
    <property type="protein sequence ID" value="OEU14641.1"/>
    <property type="molecule type" value="Genomic_DNA"/>
</dbReference>
<protein>
    <submittedName>
        <fullName evidence="3">Uncharacterized protein</fullName>
    </submittedName>
</protein>
<dbReference type="KEGG" id="fcy:FRACYDRAFT_241193"/>
<feature type="coiled-coil region" evidence="1">
    <location>
        <begin position="960"/>
        <end position="1195"/>
    </location>
</feature>
<feature type="coiled-coil region" evidence="1">
    <location>
        <begin position="866"/>
        <end position="932"/>
    </location>
</feature>
<feature type="region of interest" description="Disordered" evidence="2">
    <location>
        <begin position="582"/>
        <end position="695"/>
    </location>
</feature>
<evidence type="ECO:0000256" key="1">
    <source>
        <dbReference type="SAM" id="Coils"/>
    </source>
</evidence>
<dbReference type="InParanoid" id="A0A1E7F8Y9"/>
<dbReference type="Gene3D" id="1.10.287.1490">
    <property type="match status" value="1"/>
</dbReference>
<feature type="compositionally biased region" description="Basic and acidic residues" evidence="2">
    <location>
        <begin position="1284"/>
        <end position="1293"/>
    </location>
</feature>
<evidence type="ECO:0000256" key="2">
    <source>
        <dbReference type="SAM" id="MobiDB-lite"/>
    </source>
</evidence>
<feature type="coiled-coil region" evidence="1">
    <location>
        <begin position="159"/>
        <end position="251"/>
    </location>
</feature>
<feature type="region of interest" description="Disordered" evidence="2">
    <location>
        <begin position="1274"/>
        <end position="1293"/>
    </location>
</feature>
<keyword evidence="1" id="KW-0175">Coiled coil</keyword>
<keyword evidence="4" id="KW-1185">Reference proteome</keyword>
<feature type="coiled-coil region" evidence="1">
    <location>
        <begin position="295"/>
        <end position="336"/>
    </location>
</feature>